<evidence type="ECO:0000259" key="10">
    <source>
        <dbReference type="PROSITE" id="PS51644"/>
    </source>
</evidence>
<evidence type="ECO:0000259" key="8">
    <source>
        <dbReference type="PROSITE" id="PS50102"/>
    </source>
</evidence>
<dbReference type="AlphaFoldDB" id="A0A2Z7AJ39"/>
<sequence>MDSSEAAKVVHDRILKLEPEHVARKIIGYVYLQDLPDQEMIRLALGPDTLIHNLINMAKNALLLAPTQLISPPISPTMNPTTLSDSPVQFSTFSASSPHPFSAPFRRCWDSHLDSGQQPIHNIVTKVFPYPDSIPEESGLQNQLSGCEEAPEIVVKARTRMPGFFHDYYCPEGAFSNPSIRGNRNSHSLVDYPVKPCHYFIKGFCKHGSSCRYVHDESFPETYPHMFGPRPYEVSGEDQVFLPGSLEKLEFEIAELLRSRKGNPLSIASLPMMYYEYYGKTLQAEGYLTESQRHGKAGFSLTKLLTRLKNSIRVIDRPHGQHAVVLAEDAPKYMDLRNERNDPGQIVSGSRQIYMTFPAESTFTEEDVSSYFNTFGQVRDVRIPCQQKRMFGFVTFTNVETVKLILSKGNPHYVCGARVLVKPFTHFSSLLIITCFSYHCRKCTDKFDPLFHHHSHPIDYDPEPHLSWESSRLFRNQLMEEHEHALELETMRLSQLPVANHCHLKYATNKPKLPEDQHPQFPSTECYNYLLDVLNSTGSTSDDNLYPINICSDHDSSQRLNLPDSPFASAVANSISAVI</sequence>
<dbReference type="SUPFAM" id="SSF54928">
    <property type="entry name" value="RNA-binding domain, RBD"/>
    <property type="match status" value="1"/>
</dbReference>
<dbReference type="Gene3D" id="3.30.70.330">
    <property type="match status" value="1"/>
</dbReference>
<dbReference type="EMBL" id="KV016796">
    <property type="protein sequence ID" value="KZV19146.1"/>
    <property type="molecule type" value="Genomic_DNA"/>
</dbReference>
<evidence type="ECO:0000256" key="3">
    <source>
        <dbReference type="ARBA" id="ARBA00022833"/>
    </source>
</evidence>
<dbReference type="PROSITE" id="PS50103">
    <property type="entry name" value="ZF_C3H1"/>
    <property type="match status" value="1"/>
</dbReference>
<keyword evidence="12" id="KW-1185">Reference proteome</keyword>
<feature type="domain" description="RRM" evidence="8">
    <location>
        <begin position="351"/>
        <end position="426"/>
    </location>
</feature>
<keyword evidence="2 7" id="KW-0863">Zinc-finger</keyword>
<evidence type="ECO:0000256" key="2">
    <source>
        <dbReference type="ARBA" id="ARBA00022771"/>
    </source>
</evidence>
<keyword evidence="5" id="KW-0238">DNA-binding</keyword>
<dbReference type="InterPro" id="IPR000504">
    <property type="entry name" value="RRM_dom"/>
</dbReference>
<dbReference type="Proteomes" id="UP000250235">
    <property type="component" value="Unassembled WGS sequence"/>
</dbReference>
<dbReference type="SMART" id="SM00356">
    <property type="entry name" value="ZnF_C3H1"/>
    <property type="match status" value="1"/>
</dbReference>
<evidence type="ECO:0000256" key="4">
    <source>
        <dbReference type="ARBA" id="ARBA00022884"/>
    </source>
</evidence>
<dbReference type="PANTHER" id="PTHR24009:SF0">
    <property type="entry name" value="ZINC FINGER CCCH DOMAIN-CONTAINING PROTEIN 18"/>
    <property type="match status" value="1"/>
</dbReference>
<dbReference type="CDD" id="cd12458">
    <property type="entry name" value="RRM_AtC3H46_like"/>
    <property type="match status" value="1"/>
</dbReference>
<dbReference type="InterPro" id="IPR012677">
    <property type="entry name" value="Nucleotide-bd_a/b_plait_sf"/>
</dbReference>
<gene>
    <name evidence="11" type="ORF">F511_40792</name>
</gene>
<proteinExistence type="predicted"/>
<organism evidence="11 12">
    <name type="scientific">Dorcoceras hygrometricum</name>
    <dbReference type="NCBI Taxonomy" id="472368"/>
    <lineage>
        <taxon>Eukaryota</taxon>
        <taxon>Viridiplantae</taxon>
        <taxon>Streptophyta</taxon>
        <taxon>Embryophyta</taxon>
        <taxon>Tracheophyta</taxon>
        <taxon>Spermatophyta</taxon>
        <taxon>Magnoliopsida</taxon>
        <taxon>eudicotyledons</taxon>
        <taxon>Gunneridae</taxon>
        <taxon>Pentapetalae</taxon>
        <taxon>asterids</taxon>
        <taxon>lamiids</taxon>
        <taxon>Lamiales</taxon>
        <taxon>Gesneriaceae</taxon>
        <taxon>Didymocarpoideae</taxon>
        <taxon>Trichosporeae</taxon>
        <taxon>Loxocarpinae</taxon>
        <taxon>Dorcoceras</taxon>
    </lineage>
</organism>
<dbReference type="OrthoDB" id="1914176at2759"/>
<evidence type="ECO:0000259" key="9">
    <source>
        <dbReference type="PROSITE" id="PS50103"/>
    </source>
</evidence>
<dbReference type="InterPro" id="IPR035979">
    <property type="entry name" value="RBD_domain_sf"/>
</dbReference>
<reference evidence="11 12" key="1">
    <citation type="journal article" date="2015" name="Proc. Natl. Acad. Sci. U.S.A.">
        <title>The resurrection genome of Boea hygrometrica: A blueprint for survival of dehydration.</title>
        <authorList>
            <person name="Xiao L."/>
            <person name="Yang G."/>
            <person name="Zhang L."/>
            <person name="Yang X."/>
            <person name="Zhao S."/>
            <person name="Ji Z."/>
            <person name="Zhou Q."/>
            <person name="Hu M."/>
            <person name="Wang Y."/>
            <person name="Chen M."/>
            <person name="Xu Y."/>
            <person name="Jin H."/>
            <person name="Xiao X."/>
            <person name="Hu G."/>
            <person name="Bao F."/>
            <person name="Hu Y."/>
            <person name="Wan P."/>
            <person name="Li L."/>
            <person name="Deng X."/>
            <person name="Kuang T."/>
            <person name="Xiang C."/>
            <person name="Zhu J.K."/>
            <person name="Oliver M.J."/>
            <person name="He Y."/>
        </authorList>
    </citation>
    <scope>NUCLEOTIDE SEQUENCE [LARGE SCALE GENOMIC DNA]</scope>
    <source>
        <strain evidence="12">cv. XS01</strain>
    </source>
</reference>
<dbReference type="GO" id="GO:0003723">
    <property type="term" value="F:RNA binding"/>
    <property type="evidence" value="ECO:0007669"/>
    <property type="project" value="UniProtKB-UniRule"/>
</dbReference>
<dbReference type="Pfam" id="PF00642">
    <property type="entry name" value="zf-CCCH"/>
    <property type="match status" value="1"/>
</dbReference>
<evidence type="ECO:0000256" key="1">
    <source>
        <dbReference type="ARBA" id="ARBA00022723"/>
    </source>
</evidence>
<dbReference type="Gene3D" id="4.10.1000.10">
    <property type="entry name" value="Zinc finger, CCCH-type"/>
    <property type="match status" value="1"/>
</dbReference>
<dbReference type="PANTHER" id="PTHR24009">
    <property type="entry name" value="RNA-BINDING (RRM/RBD/RNP MOTIFS)"/>
    <property type="match status" value="1"/>
</dbReference>
<feature type="domain" description="HTH OST-type" evidence="10">
    <location>
        <begin position="245"/>
        <end position="329"/>
    </location>
</feature>
<evidence type="ECO:0000256" key="7">
    <source>
        <dbReference type="PROSITE-ProRule" id="PRU00723"/>
    </source>
</evidence>
<dbReference type="GO" id="GO:0008270">
    <property type="term" value="F:zinc ion binding"/>
    <property type="evidence" value="ECO:0007669"/>
    <property type="project" value="UniProtKB-KW"/>
</dbReference>
<evidence type="ECO:0000313" key="11">
    <source>
        <dbReference type="EMBL" id="KZV19146.1"/>
    </source>
</evidence>
<feature type="zinc finger region" description="C3H1-type" evidence="7">
    <location>
        <begin position="191"/>
        <end position="218"/>
    </location>
</feature>
<dbReference type="InterPro" id="IPR056276">
    <property type="entry name" value="AtC3H46-like_PABC-like"/>
</dbReference>
<dbReference type="Pfam" id="PF00076">
    <property type="entry name" value="RRM_1"/>
    <property type="match status" value="1"/>
</dbReference>
<evidence type="ECO:0000256" key="5">
    <source>
        <dbReference type="ARBA" id="ARBA00023125"/>
    </source>
</evidence>
<dbReference type="SUPFAM" id="SSF90229">
    <property type="entry name" value="CCCH zinc finger"/>
    <property type="match status" value="1"/>
</dbReference>
<dbReference type="InterPro" id="IPR025605">
    <property type="entry name" value="OST-HTH/LOTUS_dom"/>
</dbReference>
<keyword evidence="1 7" id="KW-0479">Metal-binding</keyword>
<dbReference type="InterPro" id="IPR000571">
    <property type="entry name" value="Znf_CCCH"/>
</dbReference>
<dbReference type="InterPro" id="IPR036855">
    <property type="entry name" value="Znf_CCCH_sf"/>
</dbReference>
<dbReference type="PROSITE" id="PS51644">
    <property type="entry name" value="HTH_OST"/>
    <property type="match status" value="1"/>
</dbReference>
<keyword evidence="3 7" id="KW-0862">Zinc</keyword>
<evidence type="ECO:0000256" key="6">
    <source>
        <dbReference type="PROSITE-ProRule" id="PRU00176"/>
    </source>
</evidence>
<dbReference type="PROSITE" id="PS50102">
    <property type="entry name" value="RRM"/>
    <property type="match status" value="1"/>
</dbReference>
<accession>A0A2Z7AJ39</accession>
<dbReference type="SMART" id="SM00360">
    <property type="entry name" value="RRM"/>
    <property type="match status" value="1"/>
</dbReference>
<feature type="domain" description="C3H1-type" evidence="9">
    <location>
        <begin position="191"/>
        <end position="218"/>
    </location>
</feature>
<protein>
    <submittedName>
        <fullName evidence="11">Zinc finger CCCH domain-containing protein 18-like</fullName>
    </submittedName>
</protein>
<evidence type="ECO:0000313" key="12">
    <source>
        <dbReference type="Proteomes" id="UP000250235"/>
    </source>
</evidence>
<keyword evidence="4 6" id="KW-0694">RNA-binding</keyword>
<dbReference type="FunFam" id="3.30.70.330:FF:000678">
    <property type="entry name" value="zinc finger CCCH domain-containing protein 53-like isoform X2"/>
    <property type="match status" value="1"/>
</dbReference>
<name>A0A2Z7AJ39_9LAMI</name>
<dbReference type="GO" id="GO:0003677">
    <property type="term" value="F:DNA binding"/>
    <property type="evidence" value="ECO:0007669"/>
    <property type="project" value="UniProtKB-KW"/>
</dbReference>
<dbReference type="Pfam" id="PF23182">
    <property type="entry name" value="PABC_AtC3H46"/>
    <property type="match status" value="1"/>
</dbReference>
<dbReference type="InterPro" id="IPR034365">
    <property type="entry name" value="AtC3H46-like_RRM"/>
</dbReference>